<evidence type="ECO:0000313" key="2">
    <source>
        <dbReference type="Proteomes" id="UP000050761"/>
    </source>
</evidence>
<keyword evidence="2" id="KW-1185">Reference proteome</keyword>
<dbReference type="AlphaFoldDB" id="A0A183GWH7"/>
<accession>A0A3P8EUM9</accession>
<proteinExistence type="predicted"/>
<dbReference type="WBParaSite" id="HPBE_0002704701-mRNA-1">
    <property type="protein sequence ID" value="HPBE_0002704701-mRNA-1"/>
    <property type="gene ID" value="HPBE_0002704701"/>
</dbReference>
<reference evidence="1 2" key="1">
    <citation type="submission" date="2018-11" db="EMBL/GenBank/DDBJ databases">
        <authorList>
            <consortium name="Pathogen Informatics"/>
        </authorList>
    </citation>
    <scope>NUCLEOTIDE SEQUENCE [LARGE SCALE GENOMIC DNA]</scope>
</reference>
<reference evidence="3" key="2">
    <citation type="submission" date="2019-09" db="UniProtKB">
        <authorList>
            <consortium name="WormBaseParasite"/>
        </authorList>
    </citation>
    <scope>IDENTIFICATION</scope>
</reference>
<gene>
    <name evidence="1" type="ORF">HPBE_LOCUS27046</name>
</gene>
<name>A0A183GWH7_HELPZ</name>
<protein>
    <submittedName>
        <fullName evidence="1 3">Uncharacterized protein</fullName>
    </submittedName>
</protein>
<evidence type="ECO:0000313" key="3">
    <source>
        <dbReference type="WBParaSite" id="HPBE_0002704701-mRNA-1"/>
    </source>
</evidence>
<dbReference type="EMBL" id="UZAH01041740">
    <property type="protein sequence ID" value="VDP60621.1"/>
    <property type="molecule type" value="Genomic_DNA"/>
</dbReference>
<organism evidence="2 3">
    <name type="scientific">Heligmosomoides polygyrus</name>
    <name type="common">Parasitic roundworm</name>
    <dbReference type="NCBI Taxonomy" id="6339"/>
    <lineage>
        <taxon>Eukaryota</taxon>
        <taxon>Metazoa</taxon>
        <taxon>Ecdysozoa</taxon>
        <taxon>Nematoda</taxon>
        <taxon>Chromadorea</taxon>
        <taxon>Rhabditida</taxon>
        <taxon>Rhabditina</taxon>
        <taxon>Rhabditomorpha</taxon>
        <taxon>Strongyloidea</taxon>
        <taxon>Heligmosomidae</taxon>
        <taxon>Heligmosomoides</taxon>
    </lineage>
</organism>
<evidence type="ECO:0000313" key="1">
    <source>
        <dbReference type="EMBL" id="VDP60621.1"/>
    </source>
</evidence>
<accession>A0A183GWH7</accession>
<sequence length="86" mass="9276">MWSGVILLKDNATPGELLQPILADCSLYAVTLRRVNFGINAGTTLDESKGSAFLTPPNGEHHLPLVRSDLGVGPGFCFGLSHWVER</sequence>
<dbReference type="Proteomes" id="UP000050761">
    <property type="component" value="Unassembled WGS sequence"/>
</dbReference>